<keyword evidence="3" id="KW-1185">Reference proteome</keyword>
<accession>A0A1E3WCV1</accession>
<evidence type="ECO:0000313" key="2">
    <source>
        <dbReference type="EMBL" id="ODS03606.1"/>
    </source>
</evidence>
<reference evidence="2 3" key="1">
    <citation type="journal article" date="2016" name="Environ. Microbiol.">
        <title>New Methyloceanibacter diversity from North Sea sediments includes methanotroph containing solely the soluble methane monooxygenase.</title>
        <authorList>
            <person name="Vekeman B."/>
            <person name="Kerckhof F.M."/>
            <person name="Cremers G."/>
            <person name="de Vos P."/>
            <person name="Vandamme P."/>
            <person name="Boon N."/>
            <person name="Op den Camp H.J."/>
            <person name="Heylen K."/>
        </authorList>
    </citation>
    <scope>NUCLEOTIDE SEQUENCE [LARGE SCALE GENOMIC DNA]</scope>
    <source>
        <strain evidence="2 3">R-67177</strain>
    </source>
</reference>
<feature type="signal peptide" evidence="1">
    <location>
        <begin position="1"/>
        <end position="25"/>
    </location>
</feature>
<proteinExistence type="predicted"/>
<organism evidence="2 3">
    <name type="scientific">Methyloceanibacter marginalis</name>
    <dbReference type="NCBI Taxonomy" id="1774971"/>
    <lineage>
        <taxon>Bacteria</taxon>
        <taxon>Pseudomonadati</taxon>
        <taxon>Pseudomonadota</taxon>
        <taxon>Alphaproteobacteria</taxon>
        <taxon>Hyphomicrobiales</taxon>
        <taxon>Hyphomicrobiaceae</taxon>
        <taxon>Methyloceanibacter</taxon>
    </lineage>
</organism>
<name>A0A1E3WCV1_9HYPH</name>
<evidence type="ECO:0000313" key="3">
    <source>
        <dbReference type="Proteomes" id="UP000095042"/>
    </source>
</evidence>
<dbReference type="EMBL" id="LPWD01000080">
    <property type="protein sequence ID" value="ODS03606.1"/>
    <property type="molecule type" value="Genomic_DNA"/>
</dbReference>
<gene>
    <name evidence="2" type="ORF">AUC71_08760</name>
</gene>
<comment type="caution">
    <text evidence="2">The sequence shown here is derived from an EMBL/GenBank/DDBJ whole genome shotgun (WGS) entry which is preliminary data.</text>
</comment>
<keyword evidence="1" id="KW-0732">Signal</keyword>
<dbReference type="Proteomes" id="UP000095042">
    <property type="component" value="Unassembled WGS sequence"/>
</dbReference>
<protein>
    <submittedName>
        <fullName evidence="2">Uncharacterized protein</fullName>
    </submittedName>
</protein>
<evidence type="ECO:0000256" key="1">
    <source>
        <dbReference type="SAM" id="SignalP"/>
    </source>
</evidence>
<feature type="chain" id="PRO_5009139221" evidence="1">
    <location>
        <begin position="26"/>
        <end position="375"/>
    </location>
</feature>
<sequence>MPKLFVKTALAAAVLAVCMAGHANAKPKFEEVHLEQVYSTEQDAALPNDEPSQVFVDWEDGKWTEVRDGDLTFATSYRVKMKRGYIVLADFGRLGRGDSMVWAIAVKLWGGDLPKSVAGVHPVQTDTEFLNSAQKDGIVAACNDSANEGNGFTASYDIVLGMRVSAQSKQHALAFGGSEAEATTSSLMRLKVVCEPPEETVEAAPKPVSVDLQIEQSGDTCPKRTVATAYLNYAEPTMAKFRLSVGNGHPKFRSVETREVSFAGKTFHRAEAEFDYKLDPGPKTFVLRARGMTEAHEETVEIDCPPFNVVSAWLTYEVAKTDACPKEVIETAIFNTTRPGWVNHEIKHQGGLVVSEGKLTAKRDGDKYAAKAVRT</sequence>
<dbReference type="AlphaFoldDB" id="A0A1E3WCV1"/>